<organism evidence="5">
    <name type="scientific">marine metagenome</name>
    <dbReference type="NCBI Taxonomy" id="408172"/>
    <lineage>
        <taxon>unclassified sequences</taxon>
        <taxon>metagenomes</taxon>
        <taxon>ecological metagenomes</taxon>
    </lineage>
</organism>
<dbReference type="SUPFAM" id="SSF48371">
    <property type="entry name" value="ARM repeat"/>
    <property type="match status" value="2"/>
</dbReference>
<evidence type="ECO:0000256" key="1">
    <source>
        <dbReference type="ARBA" id="ARBA00022617"/>
    </source>
</evidence>
<dbReference type="Pfam" id="PF13646">
    <property type="entry name" value="HEAT_2"/>
    <property type="match status" value="1"/>
</dbReference>
<evidence type="ECO:0000313" key="5">
    <source>
        <dbReference type="EMBL" id="SVA75663.1"/>
    </source>
</evidence>
<feature type="domain" description="Cytochrome c" evidence="4">
    <location>
        <begin position="971"/>
        <end position="1107"/>
    </location>
</feature>
<dbReference type="NCBIfam" id="TIGR02603">
    <property type="entry name" value="CxxCH_TIGR02603"/>
    <property type="match status" value="1"/>
</dbReference>
<dbReference type="SUPFAM" id="SSF50952">
    <property type="entry name" value="Soluble quinoprotein glucose dehydrogenase"/>
    <property type="match status" value="1"/>
</dbReference>
<reference evidence="5" key="1">
    <citation type="submission" date="2018-05" db="EMBL/GenBank/DDBJ databases">
        <authorList>
            <person name="Lanie J.A."/>
            <person name="Ng W.-L."/>
            <person name="Kazmierczak K.M."/>
            <person name="Andrzejewski T.M."/>
            <person name="Davidsen T.M."/>
            <person name="Wayne K.J."/>
            <person name="Tettelin H."/>
            <person name="Glass J.I."/>
            <person name="Rusch D."/>
            <person name="Podicherti R."/>
            <person name="Tsui H.-C.T."/>
            <person name="Winkler M.E."/>
        </authorList>
    </citation>
    <scope>NUCLEOTIDE SEQUENCE</scope>
</reference>
<name>A0A381YGL5_9ZZZZ</name>
<dbReference type="InterPro" id="IPR009056">
    <property type="entry name" value="Cyt_c-like_dom"/>
</dbReference>
<dbReference type="InterPro" id="IPR011989">
    <property type="entry name" value="ARM-like"/>
</dbReference>
<keyword evidence="2" id="KW-0479">Metal-binding</keyword>
<evidence type="ECO:0000256" key="3">
    <source>
        <dbReference type="ARBA" id="ARBA00023004"/>
    </source>
</evidence>
<dbReference type="GO" id="GO:0046872">
    <property type="term" value="F:metal ion binding"/>
    <property type="evidence" value="ECO:0007669"/>
    <property type="project" value="UniProtKB-KW"/>
</dbReference>
<dbReference type="AlphaFoldDB" id="A0A381YGL5"/>
<dbReference type="InterPro" id="IPR055557">
    <property type="entry name" value="DUF7133"/>
</dbReference>
<sequence length="1107" mass="121477">MILLLSMAMQSATAHMAADAVAAKRPMVSGTLIGRDGLLAVPVMGGDSMPKPIMGVGISSDGTVYVTETVRQQREEISLIQSPFLHEQDMELISIKAKRQWIMENYSRQIAARQGVGDYNGDGKVDVKDLSVRSEKIYTLQDENADGVYDKATLFADGFNKALTGVAHSVTPIDGHVYTTIIPDLWKLTDTDGDGVSDRRESIAHGFAPHIGYGNHDLHSIVQGYDGKLYWSMGDRGVDVLTKKGTRVSNPHSGCILRCNPDGSEFEVFASGLRNCQYFDFDNHGNIFSVDHDADFQGERERLVYLPEGSDSGWRMYYQYRNTTLVRAAREDLYNPWLVEKMWVPFHKGQPSHLLPAIENSWNAPAAFSFQPGTALGGAYRDHFFLGGNGDIRAFRMIADGAGFKRQGDHIPIQGLAWQVLTSTFGPDGRLYFTLWRPSGGMSQLWTLQAGTDTQKMVQVKAILAKGFNKQTVVELLALLGHTDRRIRQQAQFALVARREIKALHVLAADRKAEFLPRLHSLWGLGQLKHRDRDLLAVLCADDSDELRAQTARWAGELGFDPDNRIPVLLRDPSPRVRLMAGIACGKLKSKNALGALTELIVAADNKEPVLRHAGVTGLVGVATPRELEAYAGYPSEAMRIAAVVALRRLRAVKELTAFVNDASPQVMSDAVRAIYDEAAPQTFVEHPKALAAVAAALDPQHSAPVNVRAIAANRRLGTIASAKRISGFLATPNLSRALRVEALYALQSWPQASTLDPIDGRYFPIPAGDLDTLSAAIGPEIWSLANDADDKVSRRAIAVLQSIKPNKAQRDQVAGFILDEGQRSAVRKAWLRWLRKQDLALFTSVGVKALYSKSPELRVVAAQELTGAKQGRSAVNSYLLATLKNSGDTVELQRAIKMVPRLPSKKSIIEQLVKELIAGRIAPDIQLEVLETATTATRDYTELKLQLEQYQNSINKEGVMTRYGVALQGGDAEKGRGIFFGHAQAQCSKCHALKQIDKQVGPSLEGIAKRHSREYLLQSIVDPQAEIVPGYGIVTVQLTDGRTVSGTLMSESDNGITVNLPDNSRESFATSEIKSQSKPVGTMPDPKTILNLRQIRDLVAYLATMN</sequence>
<protein>
    <recommendedName>
        <fullName evidence="4">Cytochrome c domain-containing protein</fullName>
    </recommendedName>
</protein>
<keyword evidence="3" id="KW-0408">Iron</keyword>
<dbReference type="InterPro" id="IPR013427">
    <property type="entry name" value="Haem-bd_dom_put"/>
</dbReference>
<dbReference type="InterPro" id="IPR011041">
    <property type="entry name" value="Quinoprot_gluc/sorb_DH_b-prop"/>
</dbReference>
<dbReference type="InterPro" id="IPR016024">
    <property type="entry name" value="ARM-type_fold"/>
</dbReference>
<accession>A0A381YGL5</accession>
<dbReference type="Gene3D" id="1.10.760.10">
    <property type="entry name" value="Cytochrome c-like domain"/>
    <property type="match status" value="1"/>
</dbReference>
<dbReference type="PROSITE" id="PS51007">
    <property type="entry name" value="CYTC"/>
    <property type="match status" value="1"/>
</dbReference>
<dbReference type="SUPFAM" id="SSF46626">
    <property type="entry name" value="Cytochrome c"/>
    <property type="match status" value="1"/>
</dbReference>
<dbReference type="PANTHER" id="PTHR33546">
    <property type="entry name" value="LARGE, MULTIFUNCTIONAL SECRETED PROTEIN-RELATED"/>
    <property type="match status" value="1"/>
</dbReference>
<dbReference type="Gene3D" id="2.120.10.30">
    <property type="entry name" value="TolB, C-terminal domain"/>
    <property type="match status" value="1"/>
</dbReference>
<dbReference type="EMBL" id="UINC01018093">
    <property type="protein sequence ID" value="SVA75663.1"/>
    <property type="molecule type" value="Genomic_DNA"/>
</dbReference>
<proteinExistence type="predicted"/>
<dbReference type="Pfam" id="PF23500">
    <property type="entry name" value="DUF7133"/>
    <property type="match status" value="1"/>
</dbReference>
<gene>
    <name evidence="5" type="ORF">METZ01_LOCUS128517</name>
</gene>
<evidence type="ECO:0000256" key="2">
    <source>
        <dbReference type="ARBA" id="ARBA00022723"/>
    </source>
</evidence>
<dbReference type="GO" id="GO:0020037">
    <property type="term" value="F:heme binding"/>
    <property type="evidence" value="ECO:0007669"/>
    <property type="project" value="InterPro"/>
</dbReference>
<dbReference type="InterPro" id="IPR011042">
    <property type="entry name" value="6-blade_b-propeller_TolB-like"/>
</dbReference>
<evidence type="ECO:0000259" key="4">
    <source>
        <dbReference type="PROSITE" id="PS51007"/>
    </source>
</evidence>
<dbReference type="GO" id="GO:0009055">
    <property type="term" value="F:electron transfer activity"/>
    <property type="evidence" value="ECO:0007669"/>
    <property type="project" value="InterPro"/>
</dbReference>
<dbReference type="InterPro" id="IPR036909">
    <property type="entry name" value="Cyt_c-like_dom_sf"/>
</dbReference>
<dbReference type="Gene3D" id="1.25.10.10">
    <property type="entry name" value="Leucine-rich Repeat Variant"/>
    <property type="match status" value="1"/>
</dbReference>
<keyword evidence="1" id="KW-0349">Heme</keyword>
<dbReference type="PANTHER" id="PTHR33546:SF1">
    <property type="entry name" value="LARGE, MULTIFUNCTIONAL SECRETED PROTEIN"/>
    <property type="match status" value="1"/>
</dbReference>